<dbReference type="Pfam" id="PF13646">
    <property type="entry name" value="HEAT_2"/>
    <property type="match status" value="1"/>
</dbReference>
<dbReference type="SUPFAM" id="SSF46955">
    <property type="entry name" value="Putative DNA-binding domain"/>
    <property type="match status" value="1"/>
</dbReference>
<dbReference type="RefSeq" id="WP_188826941.1">
    <property type="nucleotide sequence ID" value="NZ_BMMW01000001.1"/>
</dbReference>
<dbReference type="GO" id="GO:0003700">
    <property type="term" value="F:DNA-binding transcription factor activity"/>
    <property type="evidence" value="ECO:0007669"/>
    <property type="project" value="InterPro"/>
</dbReference>
<dbReference type="EMBL" id="BMMW01000001">
    <property type="protein sequence ID" value="GGK35226.1"/>
    <property type="molecule type" value="Genomic_DNA"/>
</dbReference>
<dbReference type="Gene3D" id="1.25.10.10">
    <property type="entry name" value="Leucine-rich Repeat Variant"/>
    <property type="match status" value="1"/>
</dbReference>
<evidence type="ECO:0000256" key="1">
    <source>
        <dbReference type="ARBA" id="ARBA00023125"/>
    </source>
</evidence>
<feature type="domain" description="HTH merR-type" evidence="2">
    <location>
        <begin position="1"/>
        <end position="69"/>
    </location>
</feature>
<reference evidence="3" key="2">
    <citation type="submission" date="2020-09" db="EMBL/GenBank/DDBJ databases">
        <authorList>
            <person name="Sun Q."/>
            <person name="Zhou Y."/>
        </authorList>
    </citation>
    <scope>NUCLEOTIDE SEQUENCE</scope>
    <source>
        <strain evidence="3">CGMCC 4.7278</strain>
    </source>
</reference>
<name>A0A917Q831_9NOCA</name>
<sequence length="322" mass="33643">MLIGDVAERTGVSARMLRHYDSLGLVVPTGRTVGGYREYAPADLRRIFYVEGLRSLGLSLRQVGAALADASFTPAGLVGELIVETQRRLEADRELLARLRAVDTAAPASWEEVADVVGLLRGLASPDAGRRQRTVLTESVPADALVEAVLAEDVPNVAGALRWALARAGDDAVPGLVAALSSDDVVLRRRAVDALVSLPGVESTAGLVVALDDSDEVVRRRAVLALGARNDVYVVGELVAIVRDGPNDVEAAELLGALASGAEGDRIRAALAVELAAPAADSAQRIRLTQALAEIPGTGSMLTELVDDDDEAVARIASALIL</sequence>
<dbReference type="SMART" id="SM00567">
    <property type="entry name" value="EZ_HEAT"/>
    <property type="match status" value="3"/>
</dbReference>
<protein>
    <submittedName>
        <fullName evidence="3">MerR family transcriptional regulator</fullName>
    </submittedName>
</protein>
<keyword evidence="4" id="KW-1185">Reference proteome</keyword>
<dbReference type="Pfam" id="PF00376">
    <property type="entry name" value="MerR"/>
    <property type="match status" value="1"/>
</dbReference>
<dbReference type="Proteomes" id="UP000612956">
    <property type="component" value="Unassembled WGS sequence"/>
</dbReference>
<dbReference type="InterPro" id="IPR047057">
    <property type="entry name" value="MerR_fam"/>
</dbReference>
<dbReference type="PANTHER" id="PTHR30204:SF93">
    <property type="entry name" value="HTH MERR-TYPE DOMAIN-CONTAINING PROTEIN"/>
    <property type="match status" value="1"/>
</dbReference>
<accession>A0A917Q831</accession>
<dbReference type="PANTHER" id="PTHR30204">
    <property type="entry name" value="REDOX-CYCLING DRUG-SENSING TRANSCRIPTIONAL ACTIVATOR SOXR"/>
    <property type="match status" value="1"/>
</dbReference>
<dbReference type="PROSITE" id="PS00552">
    <property type="entry name" value="HTH_MERR_1"/>
    <property type="match status" value="1"/>
</dbReference>
<dbReference type="PRINTS" id="PR00040">
    <property type="entry name" value="HTHMERR"/>
</dbReference>
<evidence type="ECO:0000259" key="2">
    <source>
        <dbReference type="PROSITE" id="PS50937"/>
    </source>
</evidence>
<proteinExistence type="predicted"/>
<dbReference type="PROSITE" id="PS50937">
    <property type="entry name" value="HTH_MERR_2"/>
    <property type="match status" value="1"/>
</dbReference>
<dbReference type="InterPro" id="IPR000551">
    <property type="entry name" value="MerR-type_HTH_dom"/>
</dbReference>
<gene>
    <name evidence="3" type="ORF">GCM10011591_03630</name>
</gene>
<organism evidence="3 4">
    <name type="scientific">Nocardia camponoti</name>
    <dbReference type="NCBI Taxonomy" id="1616106"/>
    <lineage>
        <taxon>Bacteria</taxon>
        <taxon>Bacillati</taxon>
        <taxon>Actinomycetota</taxon>
        <taxon>Actinomycetes</taxon>
        <taxon>Mycobacteriales</taxon>
        <taxon>Nocardiaceae</taxon>
        <taxon>Nocardia</taxon>
    </lineage>
</organism>
<evidence type="ECO:0000313" key="4">
    <source>
        <dbReference type="Proteomes" id="UP000612956"/>
    </source>
</evidence>
<dbReference type="AlphaFoldDB" id="A0A917Q831"/>
<dbReference type="SUPFAM" id="SSF48371">
    <property type="entry name" value="ARM repeat"/>
    <property type="match status" value="1"/>
</dbReference>
<dbReference type="Gene3D" id="1.10.1660.10">
    <property type="match status" value="1"/>
</dbReference>
<comment type="caution">
    <text evidence="3">The sequence shown here is derived from an EMBL/GenBank/DDBJ whole genome shotgun (WGS) entry which is preliminary data.</text>
</comment>
<dbReference type="SMART" id="SM00422">
    <property type="entry name" value="HTH_MERR"/>
    <property type="match status" value="1"/>
</dbReference>
<dbReference type="InterPro" id="IPR009061">
    <property type="entry name" value="DNA-bd_dom_put_sf"/>
</dbReference>
<dbReference type="InterPro" id="IPR011989">
    <property type="entry name" value="ARM-like"/>
</dbReference>
<dbReference type="GO" id="GO:0003677">
    <property type="term" value="F:DNA binding"/>
    <property type="evidence" value="ECO:0007669"/>
    <property type="project" value="UniProtKB-KW"/>
</dbReference>
<dbReference type="InterPro" id="IPR004155">
    <property type="entry name" value="PBS_lyase_HEAT"/>
</dbReference>
<evidence type="ECO:0000313" key="3">
    <source>
        <dbReference type="EMBL" id="GGK35226.1"/>
    </source>
</evidence>
<reference evidence="3" key="1">
    <citation type="journal article" date="2014" name="Int. J. Syst. Evol. Microbiol.">
        <title>Complete genome sequence of Corynebacterium casei LMG S-19264T (=DSM 44701T), isolated from a smear-ripened cheese.</title>
        <authorList>
            <consortium name="US DOE Joint Genome Institute (JGI-PGF)"/>
            <person name="Walter F."/>
            <person name="Albersmeier A."/>
            <person name="Kalinowski J."/>
            <person name="Ruckert C."/>
        </authorList>
    </citation>
    <scope>NUCLEOTIDE SEQUENCE</scope>
    <source>
        <strain evidence="3">CGMCC 4.7278</strain>
    </source>
</reference>
<keyword evidence="1" id="KW-0238">DNA-binding</keyword>
<dbReference type="InterPro" id="IPR016024">
    <property type="entry name" value="ARM-type_fold"/>
</dbReference>